<dbReference type="GO" id="GO:0005886">
    <property type="term" value="C:plasma membrane"/>
    <property type="evidence" value="ECO:0007669"/>
    <property type="project" value="UniProtKB-SubCell"/>
</dbReference>
<feature type="transmembrane region" description="Helical" evidence="13">
    <location>
        <begin position="76"/>
        <end position="103"/>
    </location>
</feature>
<dbReference type="RefSeq" id="WP_131570775.1">
    <property type="nucleotide sequence ID" value="NZ_JAINFK010000007.1"/>
</dbReference>
<comment type="similarity">
    <text evidence="12">Belongs to the cytochrome b561 family.</text>
</comment>
<evidence type="ECO:0000313" key="15">
    <source>
        <dbReference type="EMBL" id="TCD11820.1"/>
    </source>
</evidence>
<organism evidence="15 16">
    <name type="scientific">Oricola cellulosilytica</name>
    <dbReference type="NCBI Taxonomy" id="1429082"/>
    <lineage>
        <taxon>Bacteria</taxon>
        <taxon>Pseudomonadati</taxon>
        <taxon>Pseudomonadota</taxon>
        <taxon>Alphaproteobacteria</taxon>
        <taxon>Hyphomicrobiales</taxon>
        <taxon>Ahrensiaceae</taxon>
        <taxon>Oricola</taxon>
    </lineage>
</organism>
<evidence type="ECO:0000256" key="12">
    <source>
        <dbReference type="ARBA" id="ARBA00037975"/>
    </source>
</evidence>
<sequence>MKLEALNRRDRYAGYSLISIAAHWTTAILVTALLLLRQDDVRPIHVGIGLIAAPVLLFHAWWRFRRGFPRVPDQPALLNLVARLVQIGFLLSILAGVAAGLLIPPLAGEPLTFFGLLELGIPSIDYPPALVFFKQVHAVAGYAFVPLLALHILFAAKHAIIDKDALIWRMLKPVRGGH</sequence>
<feature type="transmembrane region" description="Helical" evidence="13">
    <location>
        <begin position="12"/>
        <end position="36"/>
    </location>
</feature>
<evidence type="ECO:0000256" key="7">
    <source>
        <dbReference type="ARBA" id="ARBA00022723"/>
    </source>
</evidence>
<evidence type="ECO:0000313" key="16">
    <source>
        <dbReference type="Proteomes" id="UP000291301"/>
    </source>
</evidence>
<dbReference type="InterPro" id="IPR016174">
    <property type="entry name" value="Di-haem_cyt_TM"/>
</dbReference>
<dbReference type="PANTHER" id="PTHR30529">
    <property type="entry name" value="CYTOCHROME B561"/>
    <property type="match status" value="1"/>
</dbReference>
<comment type="cofactor">
    <cofactor evidence="1">
        <name>heme b</name>
        <dbReference type="ChEBI" id="CHEBI:60344"/>
    </cofactor>
</comment>
<comment type="caution">
    <text evidence="15">The sequence shown here is derived from an EMBL/GenBank/DDBJ whole genome shotgun (WGS) entry which is preliminary data.</text>
</comment>
<keyword evidence="6 13" id="KW-0812">Transmembrane</keyword>
<evidence type="ECO:0000256" key="8">
    <source>
        <dbReference type="ARBA" id="ARBA00022982"/>
    </source>
</evidence>
<dbReference type="Proteomes" id="UP000291301">
    <property type="component" value="Unassembled WGS sequence"/>
</dbReference>
<keyword evidence="11 13" id="KW-0472">Membrane</keyword>
<evidence type="ECO:0000256" key="6">
    <source>
        <dbReference type="ARBA" id="ARBA00022692"/>
    </source>
</evidence>
<accession>A0A4R0P881</accession>
<evidence type="ECO:0000256" key="11">
    <source>
        <dbReference type="ARBA" id="ARBA00023136"/>
    </source>
</evidence>
<dbReference type="InterPro" id="IPR052168">
    <property type="entry name" value="Cytochrome_b561_oxidase"/>
</dbReference>
<dbReference type="OrthoDB" id="8117398at2"/>
<evidence type="ECO:0000256" key="2">
    <source>
        <dbReference type="ARBA" id="ARBA00004651"/>
    </source>
</evidence>
<keyword evidence="4" id="KW-1003">Cell membrane</keyword>
<keyword evidence="7" id="KW-0479">Metal-binding</keyword>
<protein>
    <recommendedName>
        <fullName evidence="14">Cytochrome b561 bacterial/Ni-hydrogenase domain-containing protein</fullName>
    </recommendedName>
</protein>
<keyword evidence="8" id="KW-0249">Electron transport</keyword>
<evidence type="ECO:0000259" key="14">
    <source>
        <dbReference type="Pfam" id="PF01292"/>
    </source>
</evidence>
<evidence type="ECO:0000256" key="9">
    <source>
        <dbReference type="ARBA" id="ARBA00022989"/>
    </source>
</evidence>
<reference evidence="15 16" key="1">
    <citation type="journal article" date="2015" name="Antonie Van Leeuwenhoek">
        <title>Oricola cellulosilytica gen. nov., sp. nov., a cellulose-degrading bacterium of the family Phyllobacteriaceae isolated from surface seashore water, and emended descriptions of Mesorhizobium loti and Phyllobacterium myrsinacearum.</title>
        <authorList>
            <person name="Hameed A."/>
            <person name="Shahina M."/>
            <person name="Lai W.A."/>
            <person name="Lin S.Y."/>
            <person name="Young L.S."/>
            <person name="Liu Y.C."/>
            <person name="Hsu Y.H."/>
            <person name="Young C.C."/>
        </authorList>
    </citation>
    <scope>NUCLEOTIDE SEQUENCE [LARGE SCALE GENOMIC DNA]</scope>
    <source>
        <strain evidence="15 16">KCTC 52183</strain>
    </source>
</reference>
<evidence type="ECO:0000256" key="4">
    <source>
        <dbReference type="ARBA" id="ARBA00022475"/>
    </source>
</evidence>
<feature type="transmembrane region" description="Helical" evidence="13">
    <location>
        <begin position="42"/>
        <end position="64"/>
    </location>
</feature>
<evidence type="ECO:0000256" key="3">
    <source>
        <dbReference type="ARBA" id="ARBA00022448"/>
    </source>
</evidence>
<keyword evidence="9 13" id="KW-1133">Transmembrane helix</keyword>
<gene>
    <name evidence="15" type="ORF">E0D97_15900</name>
</gene>
<dbReference type="GO" id="GO:0046872">
    <property type="term" value="F:metal ion binding"/>
    <property type="evidence" value="ECO:0007669"/>
    <property type="project" value="UniProtKB-KW"/>
</dbReference>
<keyword evidence="3" id="KW-0813">Transport</keyword>
<evidence type="ECO:0000256" key="13">
    <source>
        <dbReference type="SAM" id="Phobius"/>
    </source>
</evidence>
<dbReference type="Pfam" id="PF01292">
    <property type="entry name" value="Ni_hydr_CYTB"/>
    <property type="match status" value="1"/>
</dbReference>
<dbReference type="GO" id="GO:0009055">
    <property type="term" value="F:electron transfer activity"/>
    <property type="evidence" value="ECO:0007669"/>
    <property type="project" value="InterPro"/>
</dbReference>
<proteinExistence type="inferred from homology"/>
<dbReference type="EMBL" id="SJST01000008">
    <property type="protein sequence ID" value="TCD11820.1"/>
    <property type="molecule type" value="Genomic_DNA"/>
</dbReference>
<dbReference type="GO" id="GO:0022904">
    <property type="term" value="P:respiratory electron transport chain"/>
    <property type="evidence" value="ECO:0007669"/>
    <property type="project" value="InterPro"/>
</dbReference>
<name>A0A4R0P881_9HYPH</name>
<keyword evidence="16" id="KW-1185">Reference proteome</keyword>
<dbReference type="PANTHER" id="PTHR30529:SF1">
    <property type="entry name" value="CYTOCHROME B561 HOMOLOG 2"/>
    <property type="match status" value="1"/>
</dbReference>
<keyword evidence="5" id="KW-0349">Heme</keyword>
<evidence type="ECO:0000256" key="1">
    <source>
        <dbReference type="ARBA" id="ARBA00001970"/>
    </source>
</evidence>
<evidence type="ECO:0000256" key="5">
    <source>
        <dbReference type="ARBA" id="ARBA00022617"/>
    </source>
</evidence>
<dbReference type="AlphaFoldDB" id="A0A4R0P881"/>
<feature type="transmembrane region" description="Helical" evidence="13">
    <location>
        <begin position="139"/>
        <end position="160"/>
    </location>
</feature>
<comment type="subcellular location">
    <subcellularLocation>
        <location evidence="2">Cell membrane</location>
        <topology evidence="2">Multi-pass membrane protein</topology>
    </subcellularLocation>
</comment>
<dbReference type="SUPFAM" id="SSF81342">
    <property type="entry name" value="Transmembrane di-heme cytochromes"/>
    <property type="match status" value="1"/>
</dbReference>
<keyword evidence="10" id="KW-0408">Iron</keyword>
<dbReference type="GO" id="GO:0020037">
    <property type="term" value="F:heme binding"/>
    <property type="evidence" value="ECO:0007669"/>
    <property type="project" value="TreeGrafter"/>
</dbReference>
<dbReference type="InterPro" id="IPR011577">
    <property type="entry name" value="Cyt_b561_bac/Ni-Hgenase"/>
</dbReference>
<feature type="domain" description="Cytochrome b561 bacterial/Ni-hydrogenase" evidence="14">
    <location>
        <begin position="15"/>
        <end position="172"/>
    </location>
</feature>
<evidence type="ECO:0000256" key="10">
    <source>
        <dbReference type="ARBA" id="ARBA00023004"/>
    </source>
</evidence>